<dbReference type="PANTHER" id="PTHR14859:SF15">
    <property type="entry name" value="ENDONUCLEASE_EXONUCLEASE_PHOSPHATASE DOMAIN-CONTAINING PROTEIN"/>
    <property type="match status" value="1"/>
</dbReference>
<dbReference type="PANTHER" id="PTHR14859">
    <property type="entry name" value="CALCOFLUOR WHITE HYPERSENSITIVE PROTEIN PRECURSOR"/>
    <property type="match status" value="1"/>
</dbReference>
<evidence type="ECO:0000256" key="1">
    <source>
        <dbReference type="SAM" id="SignalP"/>
    </source>
</evidence>
<keyword evidence="1" id="KW-0732">Signal</keyword>
<gene>
    <name evidence="3" type="ORF">DW888_10335</name>
</gene>
<dbReference type="Pfam" id="PF03372">
    <property type="entry name" value="Exo_endo_phos"/>
    <property type="match status" value="1"/>
</dbReference>
<protein>
    <recommendedName>
        <fullName evidence="2">Endonuclease/exonuclease/phosphatase domain-containing protein</fullName>
    </recommendedName>
</protein>
<evidence type="ECO:0000259" key="2">
    <source>
        <dbReference type="Pfam" id="PF03372"/>
    </source>
</evidence>
<dbReference type="AlphaFoldDB" id="A0A413VPE5"/>
<dbReference type="InterPro" id="IPR005135">
    <property type="entry name" value="Endo/exonuclease/phosphatase"/>
</dbReference>
<feature type="domain" description="Endonuclease/exonuclease/phosphatase" evidence="2">
    <location>
        <begin position="47"/>
        <end position="274"/>
    </location>
</feature>
<dbReference type="InterPro" id="IPR036691">
    <property type="entry name" value="Endo/exonu/phosph_ase_sf"/>
</dbReference>
<dbReference type="GO" id="GO:0006506">
    <property type="term" value="P:GPI anchor biosynthetic process"/>
    <property type="evidence" value="ECO:0007669"/>
    <property type="project" value="TreeGrafter"/>
</dbReference>
<dbReference type="PROSITE" id="PS51257">
    <property type="entry name" value="PROKAR_LIPOPROTEIN"/>
    <property type="match status" value="1"/>
</dbReference>
<reference evidence="3 4" key="1">
    <citation type="submission" date="2018-08" db="EMBL/GenBank/DDBJ databases">
        <title>A genome reference for cultivated species of the human gut microbiota.</title>
        <authorList>
            <person name="Zou Y."/>
            <person name="Xue W."/>
            <person name="Luo G."/>
        </authorList>
    </citation>
    <scope>NUCLEOTIDE SEQUENCE [LARGE SCALE GENOMIC DNA]</scope>
    <source>
        <strain evidence="3 4">AM40-30BH</strain>
    </source>
</reference>
<proteinExistence type="predicted"/>
<dbReference type="GO" id="GO:0016020">
    <property type="term" value="C:membrane"/>
    <property type="evidence" value="ECO:0007669"/>
    <property type="project" value="GOC"/>
</dbReference>
<dbReference type="EMBL" id="QSGO01000006">
    <property type="protein sequence ID" value="RHB35507.1"/>
    <property type="molecule type" value="Genomic_DNA"/>
</dbReference>
<feature type="signal peptide" evidence="1">
    <location>
        <begin position="1"/>
        <end position="19"/>
    </location>
</feature>
<comment type="caution">
    <text evidence="3">The sequence shown here is derived from an EMBL/GenBank/DDBJ whole genome shotgun (WGS) entry which is preliminary data.</text>
</comment>
<dbReference type="GO" id="GO:0003824">
    <property type="term" value="F:catalytic activity"/>
    <property type="evidence" value="ECO:0007669"/>
    <property type="project" value="InterPro"/>
</dbReference>
<evidence type="ECO:0000313" key="3">
    <source>
        <dbReference type="EMBL" id="RHB35507.1"/>
    </source>
</evidence>
<accession>A0A413VPE5</accession>
<dbReference type="RefSeq" id="WP_122201475.1">
    <property type="nucleotide sequence ID" value="NZ_CABJFV010000006.1"/>
</dbReference>
<organism evidence="3 4">
    <name type="scientific">Bacteroides nordii</name>
    <dbReference type="NCBI Taxonomy" id="291645"/>
    <lineage>
        <taxon>Bacteria</taxon>
        <taxon>Pseudomonadati</taxon>
        <taxon>Bacteroidota</taxon>
        <taxon>Bacteroidia</taxon>
        <taxon>Bacteroidales</taxon>
        <taxon>Bacteroidaceae</taxon>
        <taxon>Bacteroides</taxon>
    </lineage>
</organism>
<evidence type="ECO:0000313" key="4">
    <source>
        <dbReference type="Proteomes" id="UP000284379"/>
    </source>
</evidence>
<name>A0A413VPE5_9BACE</name>
<sequence length="284" mass="31199">MLKKIYTILFALVVLFCSCGTEENTPELPGTDGNGSGGDTEITLKVMTYNVKHCSPYVPGVAEPDIDIQATANVIKSNEPDIVFVQEIDRNTKRSNGVDQVTELAKLSGFAHFYFSKGQDYQGGEYGDAIFSKFPLRNTATYDLPRIEIEGTYVGYCTLGRATVTTGGHTITIANTHLATTQENRDIQLPFINETLKSSKYPVILGGDMNATPYNSTISTLDSYGFVRSGKGLNQFTIPSIDPTRELDYICFRPVEKFEVAEHKVITGTNASDHLPVISTIKIK</sequence>
<dbReference type="SUPFAM" id="SSF56219">
    <property type="entry name" value="DNase I-like"/>
    <property type="match status" value="1"/>
</dbReference>
<feature type="chain" id="PRO_5019067584" description="Endonuclease/exonuclease/phosphatase domain-containing protein" evidence="1">
    <location>
        <begin position="20"/>
        <end position="284"/>
    </location>
</feature>
<dbReference type="InterPro" id="IPR051916">
    <property type="entry name" value="GPI-anchor_lipid_remodeler"/>
</dbReference>
<dbReference type="Proteomes" id="UP000284379">
    <property type="component" value="Unassembled WGS sequence"/>
</dbReference>
<dbReference type="Gene3D" id="3.60.10.10">
    <property type="entry name" value="Endonuclease/exonuclease/phosphatase"/>
    <property type="match status" value="1"/>
</dbReference>